<dbReference type="Proteomes" id="UP001150924">
    <property type="component" value="Unassembled WGS sequence"/>
</dbReference>
<organism evidence="2 3">
    <name type="scientific">Nannocystis pusilla</name>
    <dbReference type="NCBI Taxonomy" id="889268"/>
    <lineage>
        <taxon>Bacteria</taxon>
        <taxon>Pseudomonadati</taxon>
        <taxon>Myxococcota</taxon>
        <taxon>Polyangia</taxon>
        <taxon>Nannocystales</taxon>
        <taxon>Nannocystaceae</taxon>
        <taxon>Nannocystis</taxon>
    </lineage>
</organism>
<gene>
    <name evidence="2" type="ORF">OV079_14560</name>
</gene>
<name>A0A9X3EMI1_9BACT</name>
<dbReference type="RefSeq" id="WP_267769109.1">
    <property type="nucleotide sequence ID" value="NZ_JAPNKE010000002.1"/>
</dbReference>
<evidence type="ECO:0000256" key="1">
    <source>
        <dbReference type="SAM" id="MobiDB-lite"/>
    </source>
</evidence>
<protein>
    <submittedName>
        <fullName evidence="2">Uncharacterized protein</fullName>
    </submittedName>
</protein>
<dbReference type="EMBL" id="JAPNKE010000002">
    <property type="protein sequence ID" value="MCY1006752.1"/>
    <property type="molecule type" value="Genomic_DNA"/>
</dbReference>
<reference evidence="2" key="1">
    <citation type="submission" date="2022-11" db="EMBL/GenBank/DDBJ databases">
        <title>Minimal conservation of predation-associated metabolite biosynthetic gene clusters underscores biosynthetic potential of Myxococcota including descriptions for ten novel species: Archangium lansinium sp. nov., Myxococcus landrumus sp. nov., Nannocystis bai.</title>
        <authorList>
            <person name="Ahearne A."/>
            <person name="Stevens C."/>
            <person name="Phillips K."/>
        </authorList>
    </citation>
    <scope>NUCLEOTIDE SEQUENCE</scope>
    <source>
        <strain evidence="2">Na p29</strain>
    </source>
</reference>
<feature type="compositionally biased region" description="Polar residues" evidence="1">
    <location>
        <begin position="61"/>
        <end position="73"/>
    </location>
</feature>
<evidence type="ECO:0000313" key="3">
    <source>
        <dbReference type="Proteomes" id="UP001150924"/>
    </source>
</evidence>
<feature type="region of interest" description="Disordered" evidence="1">
    <location>
        <begin position="54"/>
        <end position="73"/>
    </location>
</feature>
<proteinExistence type="predicted"/>
<comment type="caution">
    <text evidence="2">The sequence shown here is derived from an EMBL/GenBank/DDBJ whole genome shotgun (WGS) entry which is preliminary data.</text>
</comment>
<accession>A0A9X3EMI1</accession>
<dbReference type="AlphaFoldDB" id="A0A9X3EMI1"/>
<keyword evidence="3" id="KW-1185">Reference proteome</keyword>
<feature type="region of interest" description="Disordered" evidence="1">
    <location>
        <begin position="1"/>
        <end position="29"/>
    </location>
</feature>
<sequence length="73" mass="7435">MSSVRGMPGCVSAARSASGTWPSSTGRRATLKFSRSQTVPIFCRIGESSGSAGRLAFGSGSIRTPTSARPGTV</sequence>
<feature type="compositionally biased region" description="Polar residues" evidence="1">
    <location>
        <begin position="15"/>
        <end position="29"/>
    </location>
</feature>
<evidence type="ECO:0000313" key="2">
    <source>
        <dbReference type="EMBL" id="MCY1006752.1"/>
    </source>
</evidence>